<protein>
    <submittedName>
        <fullName evidence="2">Helix-turn-helix domain-containing protein</fullName>
    </submittedName>
</protein>
<evidence type="ECO:0000313" key="5">
    <source>
        <dbReference type="Proteomes" id="UP000291485"/>
    </source>
</evidence>
<accession>A0A4R0NMF9</accession>
<dbReference type="EMBL" id="SJSN01000023">
    <property type="protein sequence ID" value="TCD00583.1"/>
    <property type="molecule type" value="Genomic_DNA"/>
</dbReference>
<feature type="non-terminal residue" evidence="2">
    <location>
        <position position="54"/>
    </location>
</feature>
<gene>
    <name evidence="4" type="ORF">EZ449_15330</name>
    <name evidence="3" type="ORF">EZ449_19285</name>
    <name evidence="2" type="ORF">EZ449_20005</name>
    <name evidence="1" type="ORF">EZ449_20725</name>
</gene>
<dbReference type="Gene3D" id="1.10.10.60">
    <property type="entry name" value="Homeodomain-like"/>
    <property type="match status" value="1"/>
</dbReference>
<keyword evidence="5" id="KW-1185">Reference proteome</keyword>
<dbReference type="EMBL" id="SJSN01000018">
    <property type="protein sequence ID" value="TCD02202.1"/>
    <property type="molecule type" value="Genomic_DNA"/>
</dbReference>
<sequence length="54" mass="6404">MNMHAFLNKFMMYYEIKRMSLAGRSASKISKALNCNRRTVKKYLEMDDGEFDAF</sequence>
<evidence type="ECO:0000313" key="2">
    <source>
        <dbReference type="EMBL" id="TCD00783.1"/>
    </source>
</evidence>
<dbReference type="AlphaFoldDB" id="A0A4R0NMF9"/>
<proteinExistence type="predicted"/>
<organism evidence="2 5">
    <name type="scientific">Pedobacter frigidisoli</name>
    <dbReference type="NCBI Taxonomy" id="2530455"/>
    <lineage>
        <taxon>Bacteria</taxon>
        <taxon>Pseudomonadati</taxon>
        <taxon>Bacteroidota</taxon>
        <taxon>Sphingobacteriia</taxon>
        <taxon>Sphingobacteriales</taxon>
        <taxon>Sphingobacteriaceae</taxon>
        <taxon>Pedobacter</taxon>
    </lineage>
</organism>
<dbReference type="EMBL" id="SJSN01000020">
    <property type="protein sequence ID" value="TCD00783.1"/>
    <property type="molecule type" value="Genomic_DNA"/>
</dbReference>
<evidence type="ECO:0000313" key="4">
    <source>
        <dbReference type="EMBL" id="TCD05835.1"/>
    </source>
</evidence>
<dbReference type="EMBL" id="SJSN01000012">
    <property type="protein sequence ID" value="TCD05835.1"/>
    <property type="molecule type" value="Genomic_DNA"/>
</dbReference>
<evidence type="ECO:0000313" key="1">
    <source>
        <dbReference type="EMBL" id="TCD00583.1"/>
    </source>
</evidence>
<comment type="caution">
    <text evidence="2">The sequence shown here is derived from an EMBL/GenBank/DDBJ whole genome shotgun (WGS) entry which is preliminary data.</text>
</comment>
<dbReference type="Proteomes" id="UP000291485">
    <property type="component" value="Unassembled WGS sequence"/>
</dbReference>
<name>A0A4R0NMF9_9SPHI</name>
<reference evidence="2 5" key="1">
    <citation type="submission" date="2019-02" db="EMBL/GenBank/DDBJ databases">
        <title>Pedobacter sp. RP-3-11 sp. nov., isolated from Arctic soil.</title>
        <authorList>
            <person name="Dahal R.H."/>
        </authorList>
    </citation>
    <scope>NUCLEOTIDE SEQUENCE [LARGE SCALE GENOMIC DNA]</scope>
    <source>
        <strain evidence="2 5">RP-3-11</strain>
    </source>
</reference>
<evidence type="ECO:0000313" key="3">
    <source>
        <dbReference type="EMBL" id="TCD02202.1"/>
    </source>
</evidence>